<dbReference type="PANTHER" id="PTHR12715:SF4">
    <property type="entry name" value="EAMA DOMAIN-CONTAINING PROTEIN"/>
    <property type="match status" value="1"/>
</dbReference>
<dbReference type="InterPro" id="IPR052756">
    <property type="entry name" value="Alkyne_AA_exporter"/>
</dbReference>
<evidence type="ECO:0000313" key="4">
    <source>
        <dbReference type="EMBL" id="GAP31939.1"/>
    </source>
</evidence>
<keyword evidence="5" id="KW-1185">Reference proteome</keyword>
<dbReference type="EMBL" id="BBYQ01000134">
    <property type="protein sequence ID" value="GAP31939.1"/>
    <property type="molecule type" value="Genomic_DNA"/>
</dbReference>
<reference evidence="5" key="1">
    <citation type="submission" date="2015-07" db="EMBL/GenBank/DDBJ databases">
        <title>Nocardia seriolae U-1 whole genome shotgun sequence.</title>
        <authorList>
            <person name="Imajoh M."/>
            <person name="Fukumoto Y."/>
            <person name="Sukeda M."/>
            <person name="Yamane J."/>
            <person name="Yamasaki K."/>
            <person name="Shimizu M."/>
            <person name="Ohnishi K."/>
            <person name="Oshima S."/>
        </authorList>
    </citation>
    <scope>NUCLEOTIDE SEQUENCE [LARGE SCALE GENOMIC DNA]</scope>
    <source>
        <strain evidence="5">U-1</strain>
    </source>
</reference>
<dbReference type="InterPro" id="IPR000620">
    <property type="entry name" value="EamA_dom"/>
</dbReference>
<feature type="domain" description="EamA" evidence="3">
    <location>
        <begin position="3"/>
        <end position="57"/>
    </location>
</feature>
<evidence type="ECO:0000313" key="5">
    <source>
        <dbReference type="Proteomes" id="UP000037179"/>
    </source>
</evidence>
<name>A0ABC9Z2G7_9NOCA</name>
<comment type="caution">
    <text evidence="4">The sequence shown here is derived from an EMBL/GenBank/DDBJ whole genome shotgun (WGS) entry which is preliminary data.</text>
</comment>
<dbReference type="Pfam" id="PF00892">
    <property type="entry name" value="EamA"/>
    <property type="match status" value="1"/>
</dbReference>
<gene>
    <name evidence="4" type="ORF">NSK11_contig00134-0008</name>
</gene>
<organism evidence="4 5">
    <name type="scientific">Nocardia seriolae</name>
    <dbReference type="NCBI Taxonomy" id="37332"/>
    <lineage>
        <taxon>Bacteria</taxon>
        <taxon>Bacillati</taxon>
        <taxon>Actinomycetota</taxon>
        <taxon>Actinomycetes</taxon>
        <taxon>Mycobacteriales</taxon>
        <taxon>Nocardiaceae</taxon>
        <taxon>Nocardia</taxon>
    </lineage>
</organism>
<evidence type="ECO:0000256" key="1">
    <source>
        <dbReference type="ARBA" id="ARBA00007362"/>
    </source>
</evidence>
<accession>A0ABC9Z2G7</accession>
<protein>
    <submittedName>
        <fullName evidence="4">Membrane protein</fullName>
    </submittedName>
</protein>
<feature type="transmembrane region" description="Helical" evidence="2">
    <location>
        <begin position="30"/>
        <end position="48"/>
    </location>
</feature>
<dbReference type="Proteomes" id="UP000037179">
    <property type="component" value="Unassembled WGS sequence"/>
</dbReference>
<evidence type="ECO:0000259" key="3">
    <source>
        <dbReference type="Pfam" id="PF00892"/>
    </source>
</evidence>
<keyword evidence="2" id="KW-1133">Transmembrane helix</keyword>
<dbReference type="AlphaFoldDB" id="A0ABC9Z2G7"/>
<keyword evidence="2" id="KW-0472">Membrane</keyword>
<evidence type="ECO:0000256" key="2">
    <source>
        <dbReference type="SAM" id="Phobius"/>
    </source>
</evidence>
<dbReference type="PANTHER" id="PTHR12715">
    <property type="entry name" value="TRANSPORTER, DRUG/METABOLITE EXPORTER FAMILY"/>
    <property type="match status" value="1"/>
</dbReference>
<keyword evidence="2" id="KW-0812">Transmembrane</keyword>
<sequence length="80" mass="8582">MAAAAVSVILWASAFVFIRSAEHAFSPGALALGRLLFGSLALIAIMVITGERFPPRPGVACHPHLRHPLVRRLYGRPQPG</sequence>
<proteinExistence type="inferred from homology"/>
<comment type="similarity">
    <text evidence="1">Belongs to the EamA transporter family.</text>
</comment>
<reference evidence="4 5" key="2">
    <citation type="journal article" date="2016" name="Genome Announc.">
        <title>Draft Genome Sequence of Erythromycin- and Oxytetracycline-Sensitive Nocardia seriolae Strain U-1 (NBRC 110359).</title>
        <authorList>
            <person name="Imajoh M."/>
            <person name="Sukeda M."/>
            <person name="Shimizu M."/>
            <person name="Yamane J."/>
            <person name="Ohnishi K."/>
            <person name="Oshima S."/>
        </authorList>
    </citation>
    <scope>NUCLEOTIDE SEQUENCE [LARGE SCALE GENOMIC DNA]</scope>
    <source>
        <strain evidence="4 5">U-1</strain>
    </source>
</reference>